<feature type="transmembrane region" description="Helical" evidence="2">
    <location>
        <begin position="511"/>
        <end position="533"/>
    </location>
</feature>
<reference evidence="5 6" key="1">
    <citation type="submission" date="2017-07" db="EMBL/GenBank/DDBJ databases">
        <authorList>
            <person name="Sun Z.S."/>
            <person name="Albrecht U."/>
            <person name="Echele G."/>
            <person name="Lee C.C."/>
        </authorList>
    </citation>
    <scope>NUCLEOTIDE SEQUENCE [LARGE SCALE GENOMIC DNA]</scope>
    <source>
        <strain evidence="6">type strain: KCTC 22618</strain>
    </source>
</reference>
<feature type="transmembrane region" description="Helical" evidence="2">
    <location>
        <begin position="549"/>
        <end position="566"/>
    </location>
</feature>
<keyword evidence="3" id="KW-0732">Signal</keyword>
<dbReference type="Gene3D" id="3.20.20.80">
    <property type="entry name" value="Glycosidases"/>
    <property type="match status" value="1"/>
</dbReference>
<dbReference type="GO" id="GO:0008061">
    <property type="term" value="F:chitin binding"/>
    <property type="evidence" value="ECO:0007669"/>
    <property type="project" value="InterPro"/>
</dbReference>
<keyword evidence="2" id="KW-1133">Transmembrane helix</keyword>
<dbReference type="InterPro" id="IPR017853">
    <property type="entry name" value="GH"/>
</dbReference>
<evidence type="ECO:0000313" key="5">
    <source>
        <dbReference type="EMBL" id="SNR14685.1"/>
    </source>
</evidence>
<feature type="compositionally biased region" description="Low complexity" evidence="1">
    <location>
        <begin position="433"/>
        <end position="473"/>
    </location>
</feature>
<dbReference type="InterPro" id="IPR029070">
    <property type="entry name" value="Chitinase_insertion_sf"/>
</dbReference>
<dbReference type="Proteomes" id="UP000215214">
    <property type="component" value="Chromosome TJEJU"/>
</dbReference>
<dbReference type="PROSITE" id="PS51910">
    <property type="entry name" value="GH18_2"/>
    <property type="match status" value="1"/>
</dbReference>
<dbReference type="AlphaFoldDB" id="A0A238U6J5"/>
<dbReference type="EMBL" id="LT899436">
    <property type="protein sequence ID" value="SNR14685.1"/>
    <property type="molecule type" value="Genomic_DNA"/>
</dbReference>
<evidence type="ECO:0000259" key="4">
    <source>
        <dbReference type="PROSITE" id="PS51910"/>
    </source>
</evidence>
<feature type="region of interest" description="Disordered" evidence="1">
    <location>
        <begin position="426"/>
        <end position="473"/>
    </location>
</feature>
<dbReference type="Pfam" id="PF00704">
    <property type="entry name" value="Glyco_hydro_18"/>
    <property type="match status" value="1"/>
</dbReference>
<dbReference type="PANTHER" id="PTHR46066">
    <property type="entry name" value="CHITINASE DOMAIN-CONTAINING PROTEIN 1 FAMILY MEMBER"/>
    <property type="match status" value="1"/>
</dbReference>
<dbReference type="KEGG" id="tje:TJEJU_0922"/>
<protein>
    <recommendedName>
        <fullName evidence="4">GH18 domain-containing protein</fullName>
    </recommendedName>
</protein>
<proteinExistence type="predicted"/>
<evidence type="ECO:0000256" key="3">
    <source>
        <dbReference type="SAM" id="SignalP"/>
    </source>
</evidence>
<keyword evidence="2" id="KW-0812">Transmembrane</keyword>
<evidence type="ECO:0000256" key="2">
    <source>
        <dbReference type="SAM" id="Phobius"/>
    </source>
</evidence>
<feature type="chain" id="PRO_5012014490" description="GH18 domain-containing protein" evidence="3">
    <location>
        <begin position="24"/>
        <end position="601"/>
    </location>
</feature>
<gene>
    <name evidence="5" type="ORF">TJEJU_0922</name>
</gene>
<sequence>MKYKNIFFTFFLLFLVSNQVAYSQDVSKDAKKGKKVFSFLTNLFKHNDSAKQARKFIHQHHKVLKDKKSSTFVTKISNLESKLFKTSKDFKLKYEVFGWYPYWEKDYYKNINFKLLSTVAYFSYEVNPKTGNPISTHDWETTGLIDSIKAQKGKRVLLTVSNFGIRNNRKFLKNSDAVDTLIDNLIKLLAKRDSDGVCIDFEGVSKNQKSEYTSFLLNLSNRLKAANKKYQIYVSVPNVNWSESIDFKAIDKAIDCFVIMGYDYYGKGSKVAGPVAPLESAKTWEPFNLTNSVDYYTSHIASSKIILALPTYGSLWETKNLDLKSKVKNYLGSRTYSYIKSNIEKNEAVYIDDVSKSAYSVYKIKGSKNTYRQCWFENDSSFTIKTNLIKQKKLRGLGIWALGYDRGYNDFWEVIHKELGEPRLSNDTSIVRQGSSSETNNSSNGNNGGTLQNGNISTGTDTSGNSSSNNAASASPTVVTKIVDGLGLTDPNSKVNRVEKKLVKITDYKTVLLYIMCFVLFFACIGFVIALLSENTRNNFFNNNNLKKYYTGLVLLLTVVVFRMMHWIDNGSVLLICGFLLGAYSFYLINKFIERKEKELP</sequence>
<dbReference type="GO" id="GO:0005975">
    <property type="term" value="P:carbohydrate metabolic process"/>
    <property type="evidence" value="ECO:0007669"/>
    <property type="project" value="InterPro"/>
</dbReference>
<name>A0A238U6J5_9FLAO</name>
<dbReference type="InterPro" id="IPR011583">
    <property type="entry name" value="Chitinase_II/V-like_cat"/>
</dbReference>
<keyword evidence="6" id="KW-1185">Reference proteome</keyword>
<dbReference type="RefSeq" id="WP_095069839.1">
    <property type="nucleotide sequence ID" value="NZ_LT899436.1"/>
</dbReference>
<evidence type="ECO:0000256" key="1">
    <source>
        <dbReference type="SAM" id="MobiDB-lite"/>
    </source>
</evidence>
<evidence type="ECO:0000313" key="6">
    <source>
        <dbReference type="Proteomes" id="UP000215214"/>
    </source>
</evidence>
<dbReference type="SUPFAM" id="SSF51445">
    <property type="entry name" value="(Trans)glycosidases"/>
    <property type="match status" value="1"/>
</dbReference>
<feature type="signal peptide" evidence="3">
    <location>
        <begin position="1"/>
        <end position="23"/>
    </location>
</feature>
<organism evidence="5 6">
    <name type="scientific">Tenacibaculum jejuense</name>
    <dbReference type="NCBI Taxonomy" id="584609"/>
    <lineage>
        <taxon>Bacteria</taxon>
        <taxon>Pseudomonadati</taxon>
        <taxon>Bacteroidota</taxon>
        <taxon>Flavobacteriia</taxon>
        <taxon>Flavobacteriales</taxon>
        <taxon>Flavobacteriaceae</taxon>
        <taxon>Tenacibaculum</taxon>
    </lineage>
</organism>
<dbReference type="OrthoDB" id="1185215at2"/>
<dbReference type="InterPro" id="IPR001223">
    <property type="entry name" value="Glyco_hydro18_cat"/>
</dbReference>
<dbReference type="SMART" id="SM00636">
    <property type="entry name" value="Glyco_18"/>
    <property type="match status" value="1"/>
</dbReference>
<dbReference type="Gene3D" id="3.10.50.10">
    <property type="match status" value="1"/>
</dbReference>
<accession>A0A238U6J5</accession>
<dbReference type="PANTHER" id="PTHR46066:SF2">
    <property type="entry name" value="CHITINASE DOMAIN-CONTAINING PROTEIN 1"/>
    <property type="match status" value="1"/>
</dbReference>
<feature type="domain" description="GH18" evidence="4">
    <location>
        <begin position="94"/>
        <end position="422"/>
    </location>
</feature>
<feature type="transmembrane region" description="Helical" evidence="2">
    <location>
        <begin position="572"/>
        <end position="589"/>
    </location>
</feature>
<keyword evidence="2" id="KW-0472">Membrane</keyword>